<proteinExistence type="predicted"/>
<keyword evidence="2" id="KW-1185">Reference proteome</keyword>
<evidence type="ECO:0000313" key="2">
    <source>
        <dbReference type="Proteomes" id="UP000236721"/>
    </source>
</evidence>
<dbReference type="Pfam" id="PF11743">
    <property type="entry name" value="DUF3301"/>
    <property type="match status" value="1"/>
</dbReference>
<gene>
    <name evidence="1" type="ORF">SAMN04488244_11928</name>
</gene>
<dbReference type="InterPro" id="IPR021732">
    <property type="entry name" value="DUF3301"/>
</dbReference>
<dbReference type="RefSeq" id="WP_103881547.1">
    <property type="nucleotide sequence ID" value="NZ_FNVG01000019.1"/>
</dbReference>
<dbReference type="OrthoDB" id="5959530at2"/>
<evidence type="ECO:0008006" key="3">
    <source>
        <dbReference type="Google" id="ProtNLM"/>
    </source>
</evidence>
<protein>
    <recommendedName>
        <fullName evidence="3">DUF3301 domain-containing protein</fullName>
    </recommendedName>
</protein>
<dbReference type="EMBL" id="FNVG01000019">
    <property type="protein sequence ID" value="SEG55299.1"/>
    <property type="molecule type" value="Genomic_DNA"/>
</dbReference>
<reference evidence="2" key="1">
    <citation type="submission" date="2016-10" db="EMBL/GenBank/DDBJ databases">
        <authorList>
            <person name="Varghese N."/>
            <person name="Submissions S."/>
        </authorList>
    </citation>
    <scope>NUCLEOTIDE SEQUENCE [LARGE SCALE GENOMIC DNA]</scope>
    <source>
        <strain evidence="2">CGMCC 1.7062</strain>
    </source>
</reference>
<dbReference type="AlphaFoldDB" id="A0A1H6B376"/>
<evidence type="ECO:0000313" key="1">
    <source>
        <dbReference type="EMBL" id="SEG55299.1"/>
    </source>
</evidence>
<accession>A0A1H6B376</accession>
<sequence length="99" mass="11730">MIDNLLMILALSVFCFVFWQQRRQSEIAKAAVIRRCKELDLQMLSVSFGAHKLRDANGRWGWHTIYEFEFSALGDDYYQGKLLMKGFYVLNFHLPPHRM</sequence>
<name>A0A1H6B376_9VIBR</name>
<dbReference type="Proteomes" id="UP000236721">
    <property type="component" value="Unassembled WGS sequence"/>
</dbReference>
<organism evidence="1 2">
    <name type="scientific">Vibrio hangzhouensis</name>
    <dbReference type="NCBI Taxonomy" id="462991"/>
    <lineage>
        <taxon>Bacteria</taxon>
        <taxon>Pseudomonadati</taxon>
        <taxon>Pseudomonadota</taxon>
        <taxon>Gammaproteobacteria</taxon>
        <taxon>Vibrionales</taxon>
        <taxon>Vibrionaceae</taxon>
        <taxon>Vibrio</taxon>
    </lineage>
</organism>